<feature type="region of interest" description="Disordered" evidence="1">
    <location>
        <begin position="1"/>
        <end position="30"/>
    </location>
</feature>
<evidence type="ECO:0008006" key="4">
    <source>
        <dbReference type="Google" id="ProtNLM"/>
    </source>
</evidence>
<protein>
    <recommendedName>
        <fullName evidence="4">DUF1168 domain protein</fullName>
    </recommendedName>
</protein>
<gene>
    <name evidence="2" type="ORF">LEMA_P001670.1</name>
</gene>
<dbReference type="InParanoid" id="E5ADU1"/>
<name>E5ADU1_LEPMJ</name>
<feature type="region of interest" description="Disordered" evidence="1">
    <location>
        <begin position="93"/>
        <end position="206"/>
    </location>
</feature>
<dbReference type="STRING" id="985895.E5ADU1"/>
<dbReference type="RefSeq" id="XP_003844859.1">
    <property type="nucleotide sequence ID" value="XM_003844811.1"/>
</dbReference>
<feature type="compositionally biased region" description="Basic and acidic residues" evidence="1">
    <location>
        <begin position="93"/>
        <end position="127"/>
    </location>
</feature>
<keyword evidence="3" id="KW-1185">Reference proteome</keyword>
<dbReference type="Pfam" id="PF06658">
    <property type="entry name" value="DUF1168"/>
    <property type="match status" value="1"/>
</dbReference>
<sequence>MSEPIPESIPTSADPRSHRPTKKRALPRTALSSQVEALFAKPDRNIQLPNSSLSKSVALPPEIVANVQGSSAGAGSGEFHVYKASRRREYERLRLMDEEVVKEEQQREFLKKKEEQEKRDRERTEKNRAKREKARLRKERAKKGGKGAEDSAREGTPLADEAGGKKKLAPRAEGKGNGETNEEEDANQGGAVKNVEEIGLVIEDDE</sequence>
<dbReference type="GO" id="GO:0003725">
    <property type="term" value="F:double-stranded RNA binding"/>
    <property type="evidence" value="ECO:0007669"/>
    <property type="project" value="InterPro"/>
</dbReference>
<dbReference type="GO" id="GO:0005730">
    <property type="term" value="C:nucleolus"/>
    <property type="evidence" value="ECO:0007669"/>
    <property type="project" value="TreeGrafter"/>
</dbReference>
<dbReference type="EMBL" id="FP929139">
    <property type="protein sequence ID" value="CBY01380.1"/>
    <property type="molecule type" value="Genomic_DNA"/>
</dbReference>
<dbReference type="PANTHER" id="PTHR13507">
    <property type="entry name" value="PRKR-INTERACTING PROTEIN 1"/>
    <property type="match status" value="1"/>
</dbReference>
<reference evidence="3" key="1">
    <citation type="journal article" date="2011" name="Nat. Commun.">
        <title>Effector diversification within compartments of the Leptosphaeria maculans genome affected by Repeat-Induced Point mutations.</title>
        <authorList>
            <person name="Rouxel T."/>
            <person name="Grandaubert J."/>
            <person name="Hane J.K."/>
            <person name="Hoede C."/>
            <person name="van de Wouw A.P."/>
            <person name="Couloux A."/>
            <person name="Dominguez V."/>
            <person name="Anthouard V."/>
            <person name="Bally P."/>
            <person name="Bourras S."/>
            <person name="Cozijnsen A.J."/>
            <person name="Ciuffetti L.M."/>
            <person name="Degrave A."/>
            <person name="Dilmaghani A."/>
            <person name="Duret L."/>
            <person name="Fudal I."/>
            <person name="Goodwin S.B."/>
            <person name="Gout L."/>
            <person name="Glaser N."/>
            <person name="Linglin J."/>
            <person name="Kema G.H.J."/>
            <person name="Lapalu N."/>
            <person name="Lawrence C.B."/>
            <person name="May K."/>
            <person name="Meyer M."/>
            <person name="Ollivier B."/>
            <person name="Poulain J."/>
            <person name="Schoch C.L."/>
            <person name="Simon A."/>
            <person name="Spatafora J.W."/>
            <person name="Stachowiak A."/>
            <person name="Turgeon B.G."/>
            <person name="Tyler B.M."/>
            <person name="Vincent D."/>
            <person name="Weissenbach J."/>
            <person name="Amselem J."/>
            <person name="Quesneville H."/>
            <person name="Oliver R.P."/>
            <person name="Wincker P."/>
            <person name="Balesdent M.-H."/>
            <person name="Howlett B.J."/>
        </authorList>
    </citation>
    <scope>NUCLEOTIDE SEQUENCE [LARGE SCALE GENOMIC DNA]</scope>
    <source>
        <strain evidence="3">JN3 / isolate v23.1.3 / race Av1-4-5-6-7-8</strain>
    </source>
</reference>
<proteinExistence type="predicted"/>
<evidence type="ECO:0000256" key="1">
    <source>
        <dbReference type="SAM" id="MobiDB-lite"/>
    </source>
</evidence>
<dbReference type="OrthoDB" id="10067079at2759"/>
<accession>E5ADU1</accession>
<dbReference type="VEuPathDB" id="FungiDB:LEMA_P001670.1"/>
<dbReference type="InterPro" id="IPR009548">
    <property type="entry name" value="Prkrip1"/>
</dbReference>
<feature type="compositionally biased region" description="Basic residues" evidence="1">
    <location>
        <begin position="128"/>
        <end position="145"/>
    </location>
</feature>
<dbReference type="GO" id="GO:0004860">
    <property type="term" value="F:protein kinase inhibitor activity"/>
    <property type="evidence" value="ECO:0007669"/>
    <property type="project" value="TreeGrafter"/>
</dbReference>
<dbReference type="HOGENOM" id="CLU_079129_1_1_1"/>
<dbReference type="Proteomes" id="UP000002668">
    <property type="component" value="Genome"/>
</dbReference>
<evidence type="ECO:0000313" key="2">
    <source>
        <dbReference type="EMBL" id="CBY01380.1"/>
    </source>
</evidence>
<dbReference type="GO" id="GO:0019901">
    <property type="term" value="F:protein kinase binding"/>
    <property type="evidence" value="ECO:0007669"/>
    <property type="project" value="TreeGrafter"/>
</dbReference>
<dbReference type="PANTHER" id="PTHR13507:SF0">
    <property type="entry name" value="PRKR-INTERACTING PROTEIN 1"/>
    <property type="match status" value="1"/>
</dbReference>
<evidence type="ECO:0000313" key="3">
    <source>
        <dbReference type="Proteomes" id="UP000002668"/>
    </source>
</evidence>
<dbReference type="AlphaFoldDB" id="E5ADU1"/>
<organism evidence="2 3">
    <name type="scientific">Leptosphaeria maculans (strain JN3 / isolate v23.1.3 / race Av1-4-5-6-7-8)</name>
    <name type="common">Blackleg fungus</name>
    <name type="synonym">Phoma lingam</name>
    <dbReference type="NCBI Taxonomy" id="985895"/>
    <lineage>
        <taxon>Eukaryota</taxon>
        <taxon>Fungi</taxon>
        <taxon>Dikarya</taxon>
        <taxon>Ascomycota</taxon>
        <taxon>Pezizomycotina</taxon>
        <taxon>Dothideomycetes</taxon>
        <taxon>Pleosporomycetidae</taxon>
        <taxon>Pleosporales</taxon>
        <taxon>Pleosporineae</taxon>
        <taxon>Leptosphaeriaceae</taxon>
        <taxon>Plenodomus</taxon>
        <taxon>Plenodomus lingam/Leptosphaeria maculans species complex</taxon>
    </lineage>
</organism>
<dbReference type="OMA" id="ETPSFIM"/>
<dbReference type="eggNOG" id="KOG4055">
    <property type="taxonomic scope" value="Eukaryota"/>
</dbReference>
<dbReference type="GeneID" id="13286169"/>